<dbReference type="InterPro" id="IPR019734">
    <property type="entry name" value="TPR_rpt"/>
</dbReference>
<dbReference type="AlphaFoldDB" id="A0A068RYF3"/>
<name>A0A068RYF3_9FUNG</name>
<dbReference type="EMBL" id="CBTN010000025">
    <property type="protein sequence ID" value="CDH54785.1"/>
    <property type="molecule type" value="Genomic_DNA"/>
</dbReference>
<dbReference type="SUPFAM" id="SSF48452">
    <property type="entry name" value="TPR-like"/>
    <property type="match status" value="2"/>
</dbReference>
<evidence type="ECO:0000313" key="2">
    <source>
        <dbReference type="EMBL" id="CDH54785.1"/>
    </source>
</evidence>
<sequence>MTIEENIAWSELLKHTNLTAQCGNDGNRIATATESLQQAAHQFTRILNERARLLANSAQFDAALRDAAAIRTILPGSGLGYLCTGDVYRQQGRYAAAISIYDQGLEAVPESDPYYQQLQQHRTAAIANNNKRVDLISRLPLDIVITNIIPRVEPKCYSESSCEYLYVSRTWQQRFLQQPNGLEFDFGKETGTFKTGHDQLVRFAPYIQSLSGGMVGDARLDDLSSRAHFSNLKDLHIHCDSNIRHYPTLHGLQLISDSLTHLTIAGSQAFELRDILESCPNLVSLNAERVEAVMSSPVSSRYPKITHLALHDVSEGALSRDNILDVLSRFPSLLSLKIAPIRDASILPVLHEYCPYLQFLYYGDGFHPSKTIDVSPNRKGIKLAHLGYNWGNESVMQGDVVQFLHLNRDSLEAIAFGCSLDEGNFDWDLENGIPETSFMRLASIDFSEYMPPISSVFIAWLISNAPNLNFIGLHKPYLRPNVANAMINSRHLSKLKIVDGFASEEDTNEAMFRFFEHHSGMGEKSTLQEVTIETDQLMLETALISRLQCLKKLELIARSVHSSSLPGLEMISQGCPALEELTLGWRTDPYEFGLGIIPLFSQHSNLKCLKIGPSCTPDLSDLVMMATYPSLECLYLHCDVPTSIMTILPINHTNSSGSGCRLPFLHPDRHTIRRMAIVENIRWDELLKDTIVTAQCGNDGNRIATATESLQQVAYQFAQVLNERAQLLANSAQFDTALRDAAAIRTILPGSGLGYLCMGDVHCQQRRYAAAISIYDQGLQAVTESDQYYQQLQQHRLTAININNKRVDYISRLPLDIVITNILPRLHQVLSSDFLCEYLYVSRAWQERFLHQPNGLEFDFGQEEYSFHRGHDQLVRFAPYVQKLRGNVFDDAKLEDLFSRARFSNLKNFRICCDATIEPLSLLNGLQRISDSLTHLEIQGVMNNLQLRDILEPCPNLVSLITESVDPIMLSAPSSRYPKITHLALHDILEEGEEPPSHDDVIDLLSRFPSLLAFQISPTPRPSVYHLGDIDIVPPRRKGIKSAHIGGDRGYVITQGSLIEFLHVHKASLEEVKVHDRIDDDSSWRLRNGQVQANGRNAYPTSQLENSFTQLLSIDFSNSDSDSSHEFVLWLILNAPNLKAASLRTSHLRLNIVVAMNKSRHLSKLEIMRYRWGDNNNYLEGLLELLNHHMTMGNKSTHKELTIRTYDNAGN</sequence>
<gene>
    <name evidence="2" type="ORF">LCOR_06002.1</name>
</gene>
<dbReference type="Proteomes" id="UP000027586">
    <property type="component" value="Unassembled WGS sequence"/>
</dbReference>
<evidence type="ECO:0000256" key="1">
    <source>
        <dbReference type="PROSITE-ProRule" id="PRU00339"/>
    </source>
</evidence>
<dbReference type="Gene3D" id="1.25.40.10">
    <property type="entry name" value="Tetratricopeptide repeat domain"/>
    <property type="match status" value="2"/>
</dbReference>
<dbReference type="PANTHER" id="PTHR31639">
    <property type="entry name" value="F-BOX PROTEIN-LIKE"/>
    <property type="match status" value="1"/>
</dbReference>
<accession>A0A068RYF3</accession>
<dbReference type="InterPro" id="IPR032675">
    <property type="entry name" value="LRR_dom_sf"/>
</dbReference>
<dbReference type="OrthoDB" id="2218971at2759"/>
<dbReference type="InterPro" id="IPR011990">
    <property type="entry name" value="TPR-like_helical_dom_sf"/>
</dbReference>
<dbReference type="PANTHER" id="PTHR31639:SF162">
    <property type="entry name" value="OS09G0454300 PROTEIN"/>
    <property type="match status" value="1"/>
</dbReference>
<dbReference type="SMART" id="SM00028">
    <property type="entry name" value="TPR"/>
    <property type="match status" value="4"/>
</dbReference>
<feature type="repeat" description="TPR" evidence="1">
    <location>
        <begin position="78"/>
        <end position="111"/>
    </location>
</feature>
<reference evidence="2" key="1">
    <citation type="submission" date="2013-08" db="EMBL/GenBank/DDBJ databases">
        <title>Gene expansion shapes genome architecture in the human pathogen Lichtheimia corymbifera: an evolutionary genomics analysis in the ancient terrestrial Mucorales (Mucoromycotina).</title>
        <authorList>
            <person name="Schwartze V.U."/>
            <person name="Winter S."/>
            <person name="Shelest E."/>
            <person name="Marcet-Houben M."/>
            <person name="Horn F."/>
            <person name="Wehner S."/>
            <person name="Hoffmann K."/>
            <person name="Riege K."/>
            <person name="Sammeth M."/>
            <person name="Nowrousian M."/>
            <person name="Valiante V."/>
            <person name="Linde J."/>
            <person name="Jacobsen I.D."/>
            <person name="Marz M."/>
            <person name="Brakhage A.A."/>
            <person name="Gabaldon T."/>
            <person name="Bocker S."/>
            <person name="Voigt K."/>
        </authorList>
    </citation>
    <scope>NUCLEOTIDE SEQUENCE [LARGE SCALE GENOMIC DNA]</scope>
    <source>
        <strain evidence="2">FSU 9682</strain>
    </source>
</reference>
<dbReference type="SUPFAM" id="SSF52047">
    <property type="entry name" value="RNI-like"/>
    <property type="match status" value="1"/>
</dbReference>
<organism evidence="2 3">
    <name type="scientific">Lichtheimia corymbifera JMRC:FSU:9682</name>
    <dbReference type="NCBI Taxonomy" id="1263082"/>
    <lineage>
        <taxon>Eukaryota</taxon>
        <taxon>Fungi</taxon>
        <taxon>Fungi incertae sedis</taxon>
        <taxon>Mucoromycota</taxon>
        <taxon>Mucoromycotina</taxon>
        <taxon>Mucoromycetes</taxon>
        <taxon>Mucorales</taxon>
        <taxon>Lichtheimiaceae</taxon>
        <taxon>Lichtheimia</taxon>
    </lineage>
</organism>
<evidence type="ECO:0008006" key="4">
    <source>
        <dbReference type="Google" id="ProtNLM"/>
    </source>
</evidence>
<comment type="caution">
    <text evidence="2">The sequence shown here is derived from an EMBL/GenBank/DDBJ whole genome shotgun (WGS) entry which is preliminary data.</text>
</comment>
<keyword evidence="1" id="KW-0802">TPR repeat</keyword>
<protein>
    <recommendedName>
        <fullName evidence="4">F-box domain-containing protein</fullName>
    </recommendedName>
</protein>
<proteinExistence type="predicted"/>
<dbReference type="SUPFAM" id="SSF52058">
    <property type="entry name" value="L domain-like"/>
    <property type="match status" value="1"/>
</dbReference>
<evidence type="ECO:0000313" key="3">
    <source>
        <dbReference type="Proteomes" id="UP000027586"/>
    </source>
</evidence>
<dbReference type="VEuPathDB" id="FungiDB:LCOR_06002.1"/>
<keyword evidence="3" id="KW-1185">Reference proteome</keyword>
<dbReference type="Gene3D" id="3.80.10.10">
    <property type="entry name" value="Ribonuclease Inhibitor"/>
    <property type="match status" value="2"/>
</dbReference>
<dbReference type="PROSITE" id="PS50005">
    <property type="entry name" value="TPR"/>
    <property type="match status" value="1"/>
</dbReference>